<dbReference type="OrthoDB" id="16163at10239"/>
<keyword evidence="3" id="KW-1185">Reference proteome</keyword>
<sequence length="112" mass="12952">MEELVQAYLDTQGKIADYRNEIKELRKEEKIIVGHLVDAMERSNTTSIKVAEDRFIVLNEKPVRKRCKQKFIEDAEMEGLDKETVTRLMEMAKGEITGTTQVVKLQKKTPEP</sequence>
<keyword evidence="1" id="KW-0175">Coiled coil</keyword>
<reference evidence="2 3" key="1">
    <citation type="journal article" date="2004" name="J. Virol.">
        <title>Functional genomics analysis of Singapore grouper iridovirus: complete sequence determination and proteomic analysis.</title>
        <authorList>
            <person name="Song W.J."/>
            <person name="Qin Q.W."/>
            <person name="Qiu J."/>
            <person name="Huang C.H."/>
            <person name="Wang F."/>
            <person name="Hew C.L."/>
        </authorList>
    </citation>
    <scope>NUCLEOTIDE SEQUENCE [LARGE SCALE GENOMIC DNA]</scope>
</reference>
<evidence type="ECO:0000313" key="3">
    <source>
        <dbReference type="Proteomes" id="UP000172127"/>
    </source>
</evidence>
<dbReference type="Proteomes" id="UP000172127">
    <property type="component" value="Segment"/>
</dbReference>
<dbReference type="RefSeq" id="YP_164230.1">
    <property type="nucleotide sequence ID" value="NC_006549.1"/>
</dbReference>
<proteinExistence type="predicted"/>
<evidence type="ECO:0000313" key="2">
    <source>
        <dbReference type="EMBL" id="AAS18150.1"/>
    </source>
</evidence>
<name>Q5YFD0_9VIRU</name>
<dbReference type="KEGG" id="vg:3197101"/>
<protein>
    <submittedName>
        <fullName evidence="2">Uncharacterized protein</fullName>
    </submittedName>
</protein>
<feature type="coiled-coil region" evidence="1">
    <location>
        <begin position="1"/>
        <end position="28"/>
    </location>
</feature>
<gene>
    <name evidence="2" type="ORF">ORF135L</name>
</gene>
<dbReference type="GeneID" id="3197101"/>
<evidence type="ECO:0000256" key="1">
    <source>
        <dbReference type="SAM" id="Coils"/>
    </source>
</evidence>
<organism evidence="2 3">
    <name type="scientific">Singapore grouper iridovirus</name>
    <dbReference type="NCBI Taxonomy" id="262968"/>
    <lineage>
        <taxon>Viruses</taxon>
        <taxon>Varidnaviria</taxon>
        <taxon>Bamfordvirae</taxon>
        <taxon>Nucleocytoviricota</taxon>
        <taxon>Megaviricetes</taxon>
        <taxon>Pimascovirales</taxon>
        <taxon>Pimascovirales incertae sedis</taxon>
        <taxon>Iridoviridae</taxon>
        <taxon>Alphairidovirinae</taxon>
        <taxon>Ranavirus</taxon>
        <taxon>Ranavirus epinephelus1</taxon>
    </lineage>
</organism>
<dbReference type="EMBL" id="AY521625">
    <property type="protein sequence ID" value="AAS18150.1"/>
    <property type="molecule type" value="Genomic_DNA"/>
</dbReference>
<accession>Q5YFD0</accession>